<dbReference type="Proteomes" id="UP001145742">
    <property type="component" value="Unassembled WGS sequence"/>
</dbReference>
<feature type="domain" description="Endonuclease/exonuclease/phosphatase" evidence="1">
    <location>
        <begin position="121"/>
        <end position="220"/>
    </location>
</feature>
<dbReference type="PANTHER" id="PTHR23227">
    <property type="entry name" value="BUCENTAUR RELATED"/>
    <property type="match status" value="1"/>
</dbReference>
<dbReference type="InterPro" id="IPR027124">
    <property type="entry name" value="Swc5/CFDP1/2"/>
</dbReference>
<dbReference type="EMBL" id="WHWB01033707">
    <property type="protein sequence ID" value="KAJ7417984.1"/>
    <property type="molecule type" value="Genomic_DNA"/>
</dbReference>
<keyword evidence="3" id="KW-1185">Reference proteome</keyword>
<name>A0ABQ9DB15_9PASS</name>
<evidence type="ECO:0000259" key="1">
    <source>
        <dbReference type="Pfam" id="PF14529"/>
    </source>
</evidence>
<evidence type="ECO:0000313" key="2">
    <source>
        <dbReference type="EMBL" id="KAJ7417984.1"/>
    </source>
</evidence>
<reference evidence="2" key="1">
    <citation type="submission" date="2019-10" db="EMBL/GenBank/DDBJ databases">
        <authorList>
            <person name="Soares A.E.R."/>
            <person name="Aleixo A."/>
            <person name="Schneider P."/>
            <person name="Miyaki C.Y."/>
            <person name="Schneider M.P."/>
            <person name="Mello C."/>
            <person name="Vasconcelos A.T.R."/>
        </authorList>
    </citation>
    <scope>NUCLEOTIDE SEQUENCE</scope>
    <source>
        <tissue evidence="2">Muscle</tissue>
    </source>
</reference>
<organism evidence="2 3">
    <name type="scientific">Willisornis vidua</name>
    <name type="common">Xingu scale-backed antbird</name>
    <dbReference type="NCBI Taxonomy" id="1566151"/>
    <lineage>
        <taxon>Eukaryota</taxon>
        <taxon>Metazoa</taxon>
        <taxon>Chordata</taxon>
        <taxon>Craniata</taxon>
        <taxon>Vertebrata</taxon>
        <taxon>Euteleostomi</taxon>
        <taxon>Archelosauria</taxon>
        <taxon>Archosauria</taxon>
        <taxon>Dinosauria</taxon>
        <taxon>Saurischia</taxon>
        <taxon>Theropoda</taxon>
        <taxon>Coelurosauria</taxon>
        <taxon>Aves</taxon>
        <taxon>Neognathae</taxon>
        <taxon>Neoaves</taxon>
        <taxon>Telluraves</taxon>
        <taxon>Australaves</taxon>
        <taxon>Passeriformes</taxon>
        <taxon>Thamnophilidae</taxon>
        <taxon>Willisornis</taxon>
    </lineage>
</organism>
<dbReference type="Pfam" id="PF14529">
    <property type="entry name" value="Exo_endo_phos_2"/>
    <property type="match status" value="1"/>
</dbReference>
<dbReference type="InterPro" id="IPR036691">
    <property type="entry name" value="Endo/exonu/phosph_ase_sf"/>
</dbReference>
<proteinExistence type="predicted"/>
<comment type="caution">
    <text evidence="2">The sequence shown here is derived from an EMBL/GenBank/DDBJ whole genome shotgun (WGS) entry which is preliminary data.</text>
</comment>
<dbReference type="Gene3D" id="3.60.10.10">
    <property type="entry name" value="Endonuclease/exonuclease/phosphatase"/>
    <property type="match status" value="1"/>
</dbReference>
<dbReference type="PANTHER" id="PTHR23227:SF84">
    <property type="entry name" value="ENDONUCLEASE_EXONUCLEASE_PHOSPHATASE DOMAIN-CONTAINING PROTEIN"/>
    <property type="match status" value="1"/>
</dbReference>
<dbReference type="InterPro" id="IPR005135">
    <property type="entry name" value="Endo/exonuclease/phosphatase"/>
</dbReference>
<accession>A0ABQ9DB15</accession>
<sequence>MLLVVFQGKKRHVRILEGSTCHCSAIVAAAYAGSSPPSLRINSHPKIIETLKRNQCLAFNTWDEDEVCVCMKNILFQYWLQWDLHVSNILPHCMSNYEKYLILEIPAICVNLPILDPVEKDKFYTDLRRLTQRVSADDKIIILGDFNARVGKNSEAWKGVPGKHDVGNFNDNGHLLLEFCAEQQLTMTNTITQQKDSWKTTWMHPQSKHWHLIDCVLAQQRNDGDAGVTIIKIMLMRMQLCWAGHISRMEDHRLPKIVLYGELTTGCSK</sequence>
<gene>
    <name evidence="2" type="ORF">WISP_61681</name>
</gene>
<dbReference type="SUPFAM" id="SSF56219">
    <property type="entry name" value="DNase I-like"/>
    <property type="match status" value="1"/>
</dbReference>
<protein>
    <recommendedName>
        <fullName evidence="1">Endonuclease/exonuclease/phosphatase domain-containing protein</fullName>
    </recommendedName>
</protein>
<evidence type="ECO:0000313" key="3">
    <source>
        <dbReference type="Proteomes" id="UP001145742"/>
    </source>
</evidence>